<dbReference type="PRINTS" id="PR01438">
    <property type="entry name" value="UNVRSLSTRESS"/>
</dbReference>
<gene>
    <name evidence="5" type="ORF">CLV71_1173</name>
</gene>
<evidence type="ECO:0000256" key="2">
    <source>
        <dbReference type="ARBA" id="ARBA00022741"/>
    </source>
</evidence>
<feature type="domain" description="UspA" evidence="4">
    <location>
        <begin position="148"/>
        <end position="285"/>
    </location>
</feature>
<dbReference type="GO" id="GO:0005524">
    <property type="term" value="F:ATP binding"/>
    <property type="evidence" value="ECO:0007669"/>
    <property type="project" value="UniProtKB-KW"/>
</dbReference>
<comment type="caution">
    <text evidence="5">The sequence shown here is derived from an EMBL/GenBank/DDBJ whole genome shotgun (WGS) entry which is preliminary data.</text>
</comment>
<dbReference type="SUPFAM" id="SSF52402">
    <property type="entry name" value="Adenine nucleotide alpha hydrolases-like"/>
    <property type="match status" value="2"/>
</dbReference>
<evidence type="ECO:0000256" key="3">
    <source>
        <dbReference type="ARBA" id="ARBA00022840"/>
    </source>
</evidence>
<name>A0A4R7V1P1_9PSEU</name>
<dbReference type="InterPro" id="IPR006016">
    <property type="entry name" value="UspA"/>
</dbReference>
<dbReference type="Proteomes" id="UP000294927">
    <property type="component" value="Unassembled WGS sequence"/>
</dbReference>
<reference evidence="5 6" key="1">
    <citation type="submission" date="2019-03" db="EMBL/GenBank/DDBJ databases">
        <title>Genomic Encyclopedia of Archaeal and Bacterial Type Strains, Phase II (KMG-II): from individual species to whole genera.</title>
        <authorList>
            <person name="Goeker M."/>
        </authorList>
    </citation>
    <scope>NUCLEOTIDE SEQUENCE [LARGE SCALE GENOMIC DNA]</scope>
    <source>
        <strain evidence="5 6">DSM 45499</strain>
    </source>
</reference>
<evidence type="ECO:0000259" key="4">
    <source>
        <dbReference type="Pfam" id="PF00582"/>
    </source>
</evidence>
<organism evidence="5 6">
    <name type="scientific">Actinophytocola oryzae</name>
    <dbReference type="NCBI Taxonomy" id="502181"/>
    <lineage>
        <taxon>Bacteria</taxon>
        <taxon>Bacillati</taxon>
        <taxon>Actinomycetota</taxon>
        <taxon>Actinomycetes</taxon>
        <taxon>Pseudonocardiales</taxon>
        <taxon>Pseudonocardiaceae</taxon>
    </lineage>
</organism>
<dbReference type="AlphaFoldDB" id="A0A4R7V1P1"/>
<keyword evidence="6" id="KW-1185">Reference proteome</keyword>
<dbReference type="PANTHER" id="PTHR46268">
    <property type="entry name" value="STRESS RESPONSE PROTEIN NHAX"/>
    <property type="match status" value="1"/>
</dbReference>
<keyword evidence="3" id="KW-0067">ATP-binding</keyword>
<keyword evidence="2" id="KW-0547">Nucleotide-binding</keyword>
<accession>A0A4R7V1P1</accession>
<feature type="domain" description="UspA" evidence="4">
    <location>
        <begin position="4"/>
        <end position="140"/>
    </location>
</feature>
<evidence type="ECO:0000313" key="5">
    <source>
        <dbReference type="EMBL" id="TDV42534.1"/>
    </source>
</evidence>
<dbReference type="Gene3D" id="3.40.50.620">
    <property type="entry name" value="HUPs"/>
    <property type="match status" value="2"/>
</dbReference>
<evidence type="ECO:0000313" key="6">
    <source>
        <dbReference type="Proteomes" id="UP000294927"/>
    </source>
</evidence>
<dbReference type="EMBL" id="SOCP01000017">
    <property type="protein sequence ID" value="TDV42534.1"/>
    <property type="molecule type" value="Genomic_DNA"/>
</dbReference>
<protein>
    <submittedName>
        <fullName evidence="5">Nucleotide-binding universal stress UspA family protein</fullName>
    </submittedName>
</protein>
<dbReference type="RefSeq" id="WP_133907146.1">
    <property type="nucleotide sequence ID" value="NZ_SOCP01000017.1"/>
</dbReference>
<proteinExistence type="inferred from homology"/>
<dbReference type="InterPro" id="IPR014729">
    <property type="entry name" value="Rossmann-like_a/b/a_fold"/>
</dbReference>
<dbReference type="InterPro" id="IPR006015">
    <property type="entry name" value="Universal_stress_UspA"/>
</dbReference>
<sequence>MKYPIVVGVDGSPSALQAVRWAAEEAKRRGVPLRLVNVYSTPIGLPGGIVEPAVVQKALNDQGKLWLNEARQVAHEVSGELRPQLVLMTASVVPALVKESLNASLLVLGTRGLGGFTGLLIGSTAVLLAGRVHCPMVVVRGTEPVQGPVVVGVDGTPKSEAAVAFAFAEASLHGTDLVAVHTWADTAVDTVLLGHPEPPDFEPAQQRAYETLAERLAGWQEKYPDVHVAREVVRDHPSRALLRYAGKARLVVVGTRGRGGFQGLVLGSTGQHLLHHAPCPVVVVHTEPDHQE</sequence>
<evidence type="ECO:0000256" key="1">
    <source>
        <dbReference type="ARBA" id="ARBA00008791"/>
    </source>
</evidence>
<dbReference type="OrthoDB" id="3404132at2"/>
<dbReference type="PANTHER" id="PTHR46268:SF27">
    <property type="entry name" value="UNIVERSAL STRESS PROTEIN RV2623"/>
    <property type="match status" value="1"/>
</dbReference>
<comment type="similarity">
    <text evidence="1">Belongs to the universal stress protein A family.</text>
</comment>
<dbReference type="Pfam" id="PF00582">
    <property type="entry name" value="Usp"/>
    <property type="match status" value="2"/>
</dbReference>